<evidence type="ECO:0000256" key="1">
    <source>
        <dbReference type="SAM" id="Phobius"/>
    </source>
</evidence>
<reference evidence="2 3" key="1">
    <citation type="submission" date="2020-01" db="EMBL/GenBank/DDBJ databases">
        <title>Complete genome sequence of Mycoplasma felis strain Myco-2.</title>
        <authorList>
            <person name="Kinoshita Y."/>
            <person name="Niwa H."/>
            <person name="Uchida-Fujii E."/>
            <person name="Nukada T."/>
        </authorList>
    </citation>
    <scope>NUCLEOTIDE SEQUENCE [LARGE SCALE GENOMIC DNA]</scope>
    <source>
        <strain evidence="2 3">Myco-2</strain>
    </source>
</reference>
<gene>
    <name evidence="2" type="ORF">JPM2_6150</name>
</gene>
<evidence type="ECO:0000313" key="3">
    <source>
        <dbReference type="Proteomes" id="UP000464317"/>
    </source>
</evidence>
<dbReference type="EMBL" id="AP022325">
    <property type="protein sequence ID" value="BBU47922.1"/>
    <property type="molecule type" value="Genomic_DNA"/>
</dbReference>
<evidence type="ECO:0000313" key="2">
    <source>
        <dbReference type="EMBL" id="BBU47922.1"/>
    </source>
</evidence>
<protein>
    <submittedName>
        <fullName evidence="2">Uncharacterized protein</fullName>
    </submittedName>
</protein>
<dbReference type="AlphaFoldDB" id="A0A809RUE3"/>
<keyword evidence="1" id="KW-0812">Transmembrane</keyword>
<keyword evidence="3" id="KW-1185">Reference proteome</keyword>
<dbReference type="KEGG" id="mfel:JPM2_6150"/>
<accession>A0A809RUE3</accession>
<proteinExistence type="predicted"/>
<name>A0A809RUE3_9BACT</name>
<feature type="transmembrane region" description="Helical" evidence="1">
    <location>
        <begin position="20"/>
        <end position="40"/>
    </location>
</feature>
<dbReference type="Proteomes" id="UP000464317">
    <property type="component" value="Chromosome"/>
</dbReference>
<keyword evidence="1" id="KW-0472">Membrane</keyword>
<sequence length="81" mass="9799">MYLLSPIIIHFLTTSSNRTLFHIFFIEMLISLPSFIIFWVNIKVFKNLIYDYATNNHMNRKYGLWYKYIIYGSISPKELLK</sequence>
<keyword evidence="1" id="KW-1133">Transmembrane helix</keyword>
<organism evidence="2 3">
    <name type="scientific">Mycoplasmopsis felis</name>
    <dbReference type="NCBI Taxonomy" id="33923"/>
    <lineage>
        <taxon>Bacteria</taxon>
        <taxon>Bacillati</taxon>
        <taxon>Mycoplasmatota</taxon>
        <taxon>Mycoplasmoidales</taxon>
        <taxon>Metamycoplasmataceae</taxon>
        <taxon>Mycoplasmopsis</taxon>
    </lineage>
</organism>